<evidence type="ECO:0000256" key="8">
    <source>
        <dbReference type="RuleBase" id="RU364100"/>
    </source>
</evidence>
<dbReference type="InParanoid" id="A0A5C7EJD4"/>
<keyword evidence="6" id="KW-0238">DNA-binding</keyword>
<evidence type="ECO:0000256" key="1">
    <source>
        <dbReference type="ARBA" id="ARBA00008136"/>
    </source>
</evidence>
<dbReference type="InterPro" id="IPR003738">
    <property type="entry name" value="SRAP"/>
</dbReference>
<name>A0A5C7EJD4_9PROT</name>
<keyword evidence="7" id="KW-0456">Lyase</keyword>
<dbReference type="SUPFAM" id="SSF143081">
    <property type="entry name" value="BB1717-like"/>
    <property type="match status" value="1"/>
</dbReference>
<dbReference type="EC" id="3.4.-.-" evidence="8"/>
<evidence type="ECO:0000313" key="10">
    <source>
        <dbReference type="EMBL" id="TXF11553.1"/>
    </source>
</evidence>
<comment type="caution">
    <text evidence="10">The sequence shown here is derived from an EMBL/GenBank/DDBJ whole genome shotgun (WGS) entry which is preliminary data.</text>
</comment>
<dbReference type="GO" id="GO:0008233">
    <property type="term" value="F:peptidase activity"/>
    <property type="evidence" value="ECO:0007669"/>
    <property type="project" value="UniProtKB-KW"/>
</dbReference>
<evidence type="ECO:0000256" key="7">
    <source>
        <dbReference type="ARBA" id="ARBA00023239"/>
    </source>
</evidence>
<dbReference type="PANTHER" id="PTHR13604:SF0">
    <property type="entry name" value="ABASIC SITE PROCESSING PROTEIN HMCES"/>
    <property type="match status" value="1"/>
</dbReference>
<dbReference type="OrthoDB" id="107650at2"/>
<gene>
    <name evidence="10" type="ORF">FR698_09435</name>
</gene>
<evidence type="ECO:0000256" key="4">
    <source>
        <dbReference type="ARBA" id="ARBA00022801"/>
    </source>
</evidence>
<comment type="similarity">
    <text evidence="1 8">Belongs to the SOS response-associated peptidase family.</text>
</comment>
<proteinExistence type="inferred from homology"/>
<dbReference type="GO" id="GO:0006508">
    <property type="term" value="P:proteolysis"/>
    <property type="evidence" value="ECO:0007669"/>
    <property type="project" value="UniProtKB-KW"/>
</dbReference>
<keyword evidence="4 8" id="KW-0378">Hydrolase</keyword>
<evidence type="ECO:0000256" key="2">
    <source>
        <dbReference type="ARBA" id="ARBA00022670"/>
    </source>
</evidence>
<dbReference type="Proteomes" id="UP000321201">
    <property type="component" value="Unassembled WGS sequence"/>
</dbReference>
<keyword evidence="2 8" id="KW-0645">Protease</keyword>
<evidence type="ECO:0000256" key="5">
    <source>
        <dbReference type="ARBA" id="ARBA00023124"/>
    </source>
</evidence>
<feature type="region of interest" description="Disordered" evidence="9">
    <location>
        <begin position="206"/>
        <end position="228"/>
    </location>
</feature>
<evidence type="ECO:0000256" key="6">
    <source>
        <dbReference type="ARBA" id="ARBA00023125"/>
    </source>
</evidence>
<dbReference type="RefSeq" id="WP_147799952.1">
    <property type="nucleotide sequence ID" value="NZ_VPFL01000012.1"/>
</dbReference>
<dbReference type="GO" id="GO:0106300">
    <property type="term" value="P:protein-DNA covalent cross-linking repair"/>
    <property type="evidence" value="ECO:0007669"/>
    <property type="project" value="InterPro"/>
</dbReference>
<dbReference type="AlphaFoldDB" id="A0A5C7EJD4"/>
<sequence>MCGRYALYAPGRRIREHFRLEDELDLEPRYNIAPGTHVLVVREDSDGRRRAGLCRWGLIPRWAKDPSIGSKLINARAETVVAKPAFRAALRRSRCILPASGFYEWKIVVESGRTLKQPFFIRPHKDDELFGFAGLAECWVSPEGEIIDTCCILTTEANALVKPIHDRMPVILAPGDYDFWLDPGIQEPEALRPLLAPCPPEQLEAYPVSPKVNSPRNDAPELLAPASM</sequence>
<evidence type="ECO:0000256" key="9">
    <source>
        <dbReference type="SAM" id="MobiDB-lite"/>
    </source>
</evidence>
<dbReference type="PANTHER" id="PTHR13604">
    <property type="entry name" value="DC12-RELATED"/>
    <property type="match status" value="1"/>
</dbReference>
<dbReference type="Pfam" id="PF02586">
    <property type="entry name" value="SRAP"/>
    <property type="match status" value="1"/>
</dbReference>
<organism evidence="10 11">
    <name type="scientific">Pelomicrobium methylotrophicum</name>
    <dbReference type="NCBI Taxonomy" id="2602750"/>
    <lineage>
        <taxon>Bacteria</taxon>
        <taxon>Pseudomonadati</taxon>
        <taxon>Pseudomonadota</taxon>
        <taxon>Hydrogenophilia</taxon>
        <taxon>Hydrogenophilia incertae sedis</taxon>
        <taxon>Pelomicrobium</taxon>
    </lineage>
</organism>
<dbReference type="EMBL" id="VPFL01000012">
    <property type="protein sequence ID" value="TXF11553.1"/>
    <property type="molecule type" value="Genomic_DNA"/>
</dbReference>
<reference evidence="10 11" key="1">
    <citation type="submission" date="2019-08" db="EMBL/GenBank/DDBJ databases">
        <title>Pelomicrobium methylotrophicum gen. nov., sp. nov. a moderately thermophilic, facultatively anaerobic, lithoautotrophic and methylotrophic bacterium isolated from a terrestrial mud volcano.</title>
        <authorList>
            <person name="Slobodkina G.B."/>
            <person name="Merkel A.Y."/>
            <person name="Slobodkin A.I."/>
        </authorList>
    </citation>
    <scope>NUCLEOTIDE SEQUENCE [LARGE SCALE GENOMIC DNA]</scope>
    <source>
        <strain evidence="10 11">SM250</strain>
    </source>
</reference>
<keyword evidence="11" id="KW-1185">Reference proteome</keyword>
<dbReference type="InterPro" id="IPR036590">
    <property type="entry name" value="SRAP-like"/>
</dbReference>
<keyword evidence="5" id="KW-0190">Covalent protein-DNA linkage</keyword>
<keyword evidence="3" id="KW-0227">DNA damage</keyword>
<evidence type="ECO:0000313" key="11">
    <source>
        <dbReference type="Proteomes" id="UP000321201"/>
    </source>
</evidence>
<dbReference type="GO" id="GO:0016829">
    <property type="term" value="F:lyase activity"/>
    <property type="evidence" value="ECO:0007669"/>
    <property type="project" value="UniProtKB-KW"/>
</dbReference>
<dbReference type="GO" id="GO:0003697">
    <property type="term" value="F:single-stranded DNA binding"/>
    <property type="evidence" value="ECO:0007669"/>
    <property type="project" value="InterPro"/>
</dbReference>
<dbReference type="Gene3D" id="3.90.1680.10">
    <property type="entry name" value="SOS response associated peptidase-like"/>
    <property type="match status" value="1"/>
</dbReference>
<protein>
    <recommendedName>
        <fullName evidence="8">Abasic site processing protein</fullName>
        <ecNumber evidence="8">3.4.-.-</ecNumber>
    </recommendedName>
</protein>
<accession>A0A5C7EJD4</accession>
<evidence type="ECO:0000256" key="3">
    <source>
        <dbReference type="ARBA" id="ARBA00022763"/>
    </source>
</evidence>
<dbReference type="FunCoup" id="A0A5C7EJD4">
    <property type="interactions" value="261"/>
</dbReference>